<dbReference type="GO" id="GO:0030170">
    <property type="term" value="F:pyridoxal phosphate binding"/>
    <property type="evidence" value="ECO:0007669"/>
    <property type="project" value="InterPro"/>
</dbReference>
<comment type="cofactor">
    <cofactor evidence="1 9">
        <name>pyridoxal 5'-phosphate</name>
        <dbReference type="ChEBI" id="CHEBI:597326"/>
    </cofactor>
</comment>
<dbReference type="Proteomes" id="UP000008963">
    <property type="component" value="Chromosome"/>
</dbReference>
<keyword evidence="9" id="KW-0368">Histidine biosynthesis</keyword>
<dbReference type="CDD" id="cd00609">
    <property type="entry name" value="AAT_like"/>
    <property type="match status" value="1"/>
</dbReference>
<evidence type="ECO:0000256" key="6">
    <source>
        <dbReference type="ARBA" id="ARBA00022679"/>
    </source>
</evidence>
<evidence type="ECO:0000256" key="2">
    <source>
        <dbReference type="ARBA" id="ARBA00005011"/>
    </source>
</evidence>
<keyword evidence="12" id="KW-1185">Reference proteome</keyword>
<evidence type="ECO:0000256" key="5">
    <source>
        <dbReference type="ARBA" id="ARBA00022576"/>
    </source>
</evidence>
<dbReference type="PANTHER" id="PTHR43643:SF3">
    <property type="entry name" value="HISTIDINOL-PHOSPHATE AMINOTRANSFERASE"/>
    <property type="match status" value="1"/>
</dbReference>
<dbReference type="PANTHER" id="PTHR43643">
    <property type="entry name" value="HISTIDINOL-PHOSPHATE AMINOTRANSFERASE 2"/>
    <property type="match status" value="1"/>
</dbReference>
<reference evidence="12" key="1">
    <citation type="journal article" date="2013" name="ISME J.">
        <title>A small predatory core genome in the divergent marine Bacteriovorax marinus SJ and the terrestrial Bdellovibrio bacteriovorus.</title>
        <authorList>
            <person name="Crossman L.C."/>
            <person name="Chen H."/>
            <person name="Cerdeno-Tarraga A.M."/>
            <person name="Brooks K."/>
            <person name="Quail M.A."/>
            <person name="Pineiro S.A."/>
            <person name="Hobley L."/>
            <person name="Sockett R.E."/>
            <person name="Bentley S.D."/>
            <person name="Parkhill J."/>
            <person name="Williams H.N."/>
            <person name="Stine O.C."/>
        </authorList>
    </citation>
    <scope>NUCLEOTIDE SEQUENCE [LARGE SCALE GENOMIC DNA]</scope>
    <source>
        <strain evidence="12">ATCC BAA-682 / DSM 15412 / SJ</strain>
    </source>
</reference>
<gene>
    <name evidence="9 11" type="primary">hisC</name>
    <name evidence="11" type="ordered locus">BMS_0246</name>
</gene>
<evidence type="ECO:0000256" key="7">
    <source>
        <dbReference type="ARBA" id="ARBA00022898"/>
    </source>
</evidence>
<keyword evidence="5 9" id="KW-0032">Aminotransferase</keyword>
<keyword evidence="7 9" id="KW-0663">Pyridoxal phosphate</keyword>
<dbReference type="AlphaFoldDB" id="E1X381"/>
<keyword evidence="9" id="KW-0028">Amino-acid biosynthesis</keyword>
<evidence type="ECO:0000313" key="12">
    <source>
        <dbReference type="Proteomes" id="UP000008963"/>
    </source>
</evidence>
<sequence>MEKLARTLVPEYLKDLKVYQAGKPIDEVAREKGLTKISKLASNENPLGPSPYAIKEMTGGLWDLHRYPDMHAFQLKKSLCGLYSLEPGNIILGNGSEGIMAYIARAFLQPGDEVLTCENTFIGFYILARSVGANLKKVPLTSDYRFDVEALAKSITSKTKAIYIANPNNPTGTYITKKEFDYLMEYVPDHVIVLLDEAYFEFAKDCDDYPDSMDYRYDNVITLRTFSKAYGLSGIRVGYGFAHDELISNLSKVKLPFEPNLIGQLGAKGALNDTPHLSRTLKNNKKRYNETFDFLTKHDFNPIKSITNFITYKTGSLEASEWMFENLLNEGVIIRPLKANEMPEYVRVSLGNKEEMQHYFEAMVKILPKYNDLFGRPTK</sequence>
<dbReference type="eggNOG" id="COG0079">
    <property type="taxonomic scope" value="Bacteria"/>
</dbReference>
<evidence type="ECO:0000256" key="8">
    <source>
        <dbReference type="ARBA" id="ARBA00047481"/>
    </source>
</evidence>
<dbReference type="InterPro" id="IPR015422">
    <property type="entry name" value="PyrdxlP-dep_Trfase_small"/>
</dbReference>
<dbReference type="GO" id="GO:0004400">
    <property type="term" value="F:histidinol-phosphate transaminase activity"/>
    <property type="evidence" value="ECO:0007669"/>
    <property type="project" value="UniProtKB-UniRule"/>
</dbReference>
<evidence type="ECO:0000256" key="3">
    <source>
        <dbReference type="ARBA" id="ARBA00007970"/>
    </source>
</evidence>
<accession>E1X381</accession>
<dbReference type="Gene3D" id="3.40.640.10">
    <property type="entry name" value="Type I PLP-dependent aspartate aminotransferase-like (Major domain)"/>
    <property type="match status" value="1"/>
</dbReference>
<evidence type="ECO:0000313" key="11">
    <source>
        <dbReference type="EMBL" id="CBW25176.1"/>
    </source>
</evidence>
<feature type="domain" description="Aminotransferase class I/classII large" evidence="10">
    <location>
        <begin position="36"/>
        <end position="361"/>
    </location>
</feature>
<dbReference type="SUPFAM" id="SSF53383">
    <property type="entry name" value="PLP-dependent transferases"/>
    <property type="match status" value="1"/>
</dbReference>
<protein>
    <recommendedName>
        <fullName evidence="9">Histidinol-phosphate aminotransferase</fullName>
        <ecNumber evidence="9">2.6.1.9</ecNumber>
    </recommendedName>
    <alternativeName>
        <fullName evidence="9">Imidazole acetol-phosphate transaminase</fullName>
    </alternativeName>
</protein>
<dbReference type="InterPro" id="IPR005861">
    <property type="entry name" value="HisP_aminotrans"/>
</dbReference>
<dbReference type="InterPro" id="IPR015421">
    <property type="entry name" value="PyrdxlP-dep_Trfase_major"/>
</dbReference>
<dbReference type="PATRIC" id="fig|862908.3.peg.237"/>
<dbReference type="UniPathway" id="UPA00031">
    <property type="reaction ID" value="UER00012"/>
</dbReference>
<dbReference type="EC" id="2.6.1.9" evidence="9"/>
<dbReference type="NCBIfam" id="TIGR01141">
    <property type="entry name" value="hisC"/>
    <property type="match status" value="1"/>
</dbReference>
<comment type="similarity">
    <text evidence="3 9">Belongs to the class-II pyridoxal-phosphate-dependent aminotransferase family. Histidinol-phosphate aminotransferase subfamily.</text>
</comment>
<dbReference type="PROSITE" id="PS00599">
    <property type="entry name" value="AA_TRANSFER_CLASS_2"/>
    <property type="match status" value="1"/>
</dbReference>
<dbReference type="InterPro" id="IPR001917">
    <property type="entry name" value="Aminotrans_II_pyridoxalP_BS"/>
</dbReference>
<feature type="modified residue" description="N6-(pyridoxal phosphate)lysine" evidence="9">
    <location>
        <position position="228"/>
    </location>
</feature>
<dbReference type="HOGENOM" id="CLU_017584_3_3_7"/>
<dbReference type="HAMAP" id="MF_01023">
    <property type="entry name" value="HisC_aminotrans_2"/>
    <property type="match status" value="1"/>
</dbReference>
<dbReference type="InterPro" id="IPR050106">
    <property type="entry name" value="HistidinolP_aminotransfase"/>
</dbReference>
<name>E1X381_HALMS</name>
<dbReference type="EMBL" id="FQ312005">
    <property type="protein sequence ID" value="CBW25176.1"/>
    <property type="molecule type" value="Genomic_DNA"/>
</dbReference>
<proteinExistence type="inferred from homology"/>
<evidence type="ECO:0000259" key="10">
    <source>
        <dbReference type="Pfam" id="PF00155"/>
    </source>
</evidence>
<evidence type="ECO:0000256" key="1">
    <source>
        <dbReference type="ARBA" id="ARBA00001933"/>
    </source>
</evidence>
<dbReference type="RefSeq" id="WP_014242965.1">
    <property type="nucleotide sequence ID" value="NC_016620.1"/>
</dbReference>
<dbReference type="InterPro" id="IPR015424">
    <property type="entry name" value="PyrdxlP-dep_Trfase"/>
</dbReference>
<dbReference type="GO" id="GO:0000105">
    <property type="term" value="P:L-histidine biosynthetic process"/>
    <property type="evidence" value="ECO:0007669"/>
    <property type="project" value="UniProtKB-UniRule"/>
</dbReference>
<comment type="subunit">
    <text evidence="4 9">Homodimer.</text>
</comment>
<dbReference type="OrthoDB" id="5288513at2"/>
<dbReference type="InterPro" id="IPR004839">
    <property type="entry name" value="Aminotransferase_I/II_large"/>
</dbReference>
<dbReference type="STRING" id="862908.BMS_0246"/>
<comment type="catalytic activity">
    <reaction evidence="8 9">
        <text>L-histidinol phosphate + 2-oxoglutarate = 3-(imidazol-4-yl)-2-oxopropyl phosphate + L-glutamate</text>
        <dbReference type="Rhea" id="RHEA:23744"/>
        <dbReference type="ChEBI" id="CHEBI:16810"/>
        <dbReference type="ChEBI" id="CHEBI:29985"/>
        <dbReference type="ChEBI" id="CHEBI:57766"/>
        <dbReference type="ChEBI" id="CHEBI:57980"/>
        <dbReference type="EC" id="2.6.1.9"/>
    </reaction>
</comment>
<dbReference type="Pfam" id="PF00155">
    <property type="entry name" value="Aminotran_1_2"/>
    <property type="match status" value="1"/>
</dbReference>
<organism evidence="11 12">
    <name type="scientific">Halobacteriovorax marinus (strain ATCC BAA-682 / DSM 15412 / SJ)</name>
    <name type="common">Bacteriovorax marinus</name>
    <dbReference type="NCBI Taxonomy" id="862908"/>
    <lineage>
        <taxon>Bacteria</taxon>
        <taxon>Pseudomonadati</taxon>
        <taxon>Bdellovibrionota</taxon>
        <taxon>Bacteriovoracia</taxon>
        <taxon>Bacteriovoracales</taxon>
        <taxon>Halobacteriovoraceae</taxon>
        <taxon>Halobacteriovorax</taxon>
    </lineage>
</organism>
<dbReference type="KEGG" id="bmx:BMS_0246"/>
<evidence type="ECO:0000256" key="9">
    <source>
        <dbReference type="HAMAP-Rule" id="MF_01023"/>
    </source>
</evidence>
<comment type="pathway">
    <text evidence="2 9">Amino-acid biosynthesis; L-histidine biosynthesis; L-histidine from 5-phospho-alpha-D-ribose 1-diphosphate: step 7/9.</text>
</comment>
<dbReference type="Gene3D" id="3.90.1150.10">
    <property type="entry name" value="Aspartate Aminotransferase, domain 1"/>
    <property type="match status" value="1"/>
</dbReference>
<keyword evidence="6 9" id="KW-0808">Transferase</keyword>
<evidence type="ECO:0000256" key="4">
    <source>
        <dbReference type="ARBA" id="ARBA00011738"/>
    </source>
</evidence>